<dbReference type="EMBL" id="JABFDY010000016">
    <property type="protein sequence ID" value="KAF7696321.1"/>
    <property type="molecule type" value="Genomic_DNA"/>
</dbReference>
<feature type="region of interest" description="Disordered" evidence="2">
    <location>
        <begin position="45"/>
        <end position="82"/>
    </location>
</feature>
<accession>A0A8T0AV10</accession>
<comment type="caution">
    <text evidence="4">The sequence shown here is derived from an EMBL/GenBank/DDBJ whole genome shotgun (WGS) entry which is preliminary data.</text>
</comment>
<name>A0A8T0AV10_SILME</name>
<dbReference type="InterPro" id="IPR026646">
    <property type="entry name" value="GPRIN2-like/GPRIN3"/>
</dbReference>
<dbReference type="Proteomes" id="UP000606274">
    <property type="component" value="Unassembled WGS sequence"/>
</dbReference>
<organism evidence="4 5">
    <name type="scientific">Silurus meridionalis</name>
    <name type="common">Southern catfish</name>
    <name type="synonym">Silurus soldatovi meridionalis</name>
    <dbReference type="NCBI Taxonomy" id="175797"/>
    <lineage>
        <taxon>Eukaryota</taxon>
        <taxon>Metazoa</taxon>
        <taxon>Chordata</taxon>
        <taxon>Craniata</taxon>
        <taxon>Vertebrata</taxon>
        <taxon>Euteleostomi</taxon>
        <taxon>Actinopterygii</taxon>
        <taxon>Neopterygii</taxon>
        <taxon>Teleostei</taxon>
        <taxon>Ostariophysi</taxon>
        <taxon>Siluriformes</taxon>
        <taxon>Siluridae</taxon>
        <taxon>Silurus</taxon>
    </lineage>
</organism>
<feature type="domain" description="G protein-regulated inducer of neurite outgrowth C-terminal" evidence="3">
    <location>
        <begin position="289"/>
        <end position="372"/>
    </location>
</feature>
<feature type="compositionally biased region" description="Basic and acidic residues" evidence="2">
    <location>
        <begin position="298"/>
        <end position="307"/>
    </location>
</feature>
<sequence>MFQKNKDEDEDEKKNIARNKDGILKDIQVERNLKGSDVTLQVASKGPFFSRDRLQLSPGATTTSASQVKETRGKTDENTMDQERMCARDKRKKLTDGMEGREALVEIGGEYKWNIQEKKTEEEMEKEKKVQDRNTEAKEKERKERQTLNQIFKCFKDAATMTEENPVPVQTLDAVLQTELLYEDAGVQAVVEVSNKYTTMSPNITHPFWSQIDHRAILSNREKVSVTANMSFQNRLSQDVVLNSVLSSTPHKSSISPKPARHHVCQIQIELCSQSTVCESLALPGRKDPQASSSIPGLEKEPKQVDRDVDQAEAGQLPEVAWDEQGMTWEIYGAAVDMESLGFAIQNHLQHKIQEHEQRIRHLRKSISLSEHSNVKFALILDLLLSI</sequence>
<dbReference type="GO" id="GO:0005886">
    <property type="term" value="C:plasma membrane"/>
    <property type="evidence" value="ECO:0007669"/>
    <property type="project" value="TreeGrafter"/>
</dbReference>
<dbReference type="PANTHER" id="PTHR15718:SF3">
    <property type="entry name" value="G PROTEIN-REGULATED INDUCER OF NEURITE OUTGROWTH C-TERMINAL DOMAIN-CONTAINING PROTEIN"/>
    <property type="match status" value="1"/>
</dbReference>
<evidence type="ECO:0000259" key="3">
    <source>
        <dbReference type="Pfam" id="PF15235"/>
    </source>
</evidence>
<proteinExistence type="predicted"/>
<reference evidence="4" key="1">
    <citation type="submission" date="2020-08" db="EMBL/GenBank/DDBJ databases">
        <title>Chromosome-level assembly of Southern catfish (Silurus meridionalis) provides insights into visual adaptation to the nocturnal and benthic lifestyles.</title>
        <authorList>
            <person name="Zhang Y."/>
            <person name="Wang D."/>
            <person name="Peng Z."/>
        </authorList>
    </citation>
    <scope>NUCLEOTIDE SEQUENCE</scope>
    <source>
        <strain evidence="4">SWU-2019-XX</strain>
        <tissue evidence="4">Muscle</tissue>
    </source>
</reference>
<dbReference type="AlphaFoldDB" id="A0A8T0AV10"/>
<dbReference type="InterPro" id="IPR032745">
    <property type="entry name" value="GRIN_C"/>
</dbReference>
<dbReference type="GO" id="GO:0031175">
    <property type="term" value="P:neuron projection development"/>
    <property type="evidence" value="ECO:0007669"/>
    <property type="project" value="TreeGrafter"/>
</dbReference>
<comment type="function">
    <text evidence="1">May be involved in neurite outgrowth.</text>
</comment>
<feature type="compositionally biased region" description="Polar residues" evidence="2">
    <location>
        <begin position="58"/>
        <end position="68"/>
    </location>
</feature>
<dbReference type="PANTHER" id="PTHR15718">
    <property type="entry name" value="G PROTEIN-REGULATED INDUCER OF NEURITE OUTGROWTH C-TERMINAL DOMAIN-CONTAINING PROTEIN"/>
    <property type="match status" value="1"/>
</dbReference>
<evidence type="ECO:0000256" key="1">
    <source>
        <dbReference type="ARBA" id="ARBA00002358"/>
    </source>
</evidence>
<protein>
    <recommendedName>
        <fullName evidence="3">G protein-regulated inducer of neurite outgrowth C-terminal domain-containing protein</fullName>
    </recommendedName>
</protein>
<evidence type="ECO:0000256" key="2">
    <source>
        <dbReference type="SAM" id="MobiDB-lite"/>
    </source>
</evidence>
<dbReference type="Pfam" id="PF15235">
    <property type="entry name" value="GRIN_C"/>
    <property type="match status" value="1"/>
</dbReference>
<feature type="compositionally biased region" description="Basic and acidic residues" evidence="2">
    <location>
        <begin position="69"/>
        <end position="82"/>
    </location>
</feature>
<gene>
    <name evidence="4" type="ORF">HF521_006415</name>
</gene>
<keyword evidence="5" id="KW-1185">Reference proteome</keyword>
<feature type="region of interest" description="Disordered" evidence="2">
    <location>
        <begin position="285"/>
        <end position="307"/>
    </location>
</feature>
<evidence type="ECO:0000313" key="5">
    <source>
        <dbReference type="Proteomes" id="UP000606274"/>
    </source>
</evidence>
<evidence type="ECO:0000313" key="4">
    <source>
        <dbReference type="EMBL" id="KAF7696321.1"/>
    </source>
</evidence>
<feature type="region of interest" description="Disordered" evidence="2">
    <location>
        <begin position="119"/>
        <end position="143"/>
    </location>
</feature>
<feature type="region of interest" description="Disordered" evidence="2">
    <location>
        <begin position="1"/>
        <end position="23"/>
    </location>
</feature>